<feature type="domain" description="Histidine kinase" evidence="14">
    <location>
        <begin position="374"/>
        <end position="590"/>
    </location>
</feature>
<dbReference type="AlphaFoldDB" id="A0A401FWY3"/>
<protein>
    <recommendedName>
        <fullName evidence="3">histidine kinase</fullName>
        <ecNumber evidence="3">2.7.13.3</ecNumber>
    </recommendedName>
</protein>
<dbReference type="SUPFAM" id="SSF55874">
    <property type="entry name" value="ATPase domain of HSP90 chaperone/DNA topoisomerase II/histidine kinase"/>
    <property type="match status" value="1"/>
</dbReference>
<sequence length="591" mass="66148">MKTPIPLFWKIYPASLLVLVITLLSLTTYSFFGVKRFFTAHTAEDLTSRAFLMEYQIRKYLTPPDRAEIDAICKAGGKDSGTRITVILPSGEVIGDSEEPPERMDNHSQRPEIAKALFGETGVSTRYSDTLAQNMMYVAIPVEEKSGKTLGVIRTAMPADSIRHTLRSIQNRNILAALLIALIAAGISMYLSRRISRPIEAMRKGVEKFARGDLTHRLPTPESKEMVLLANAMNHMAQELDQRIQTVRRQRNELEAVLSSMQEGVIALDRDEKVININSAAAQMFHCSSEAPVGRAIQEIVRNPELHRFVKRALADEAPRERDITFYHDAEYVLNTHSSTLRGADGKSMGTLIVFYDVTRLRRLENMRREFAANVSHEIRTPLTAIKGFVETLRNGAMEKPEEAARFLEIIDNHANRLTLIITDLIKLSEIEQRKQLSTEVRKVGPVIRSAVEICQVAADKNNIPIEVVCDDDPEANINAPFIEQALVNLVDNAIKYSRAGKSVSVSASQTDTEVILRVRDQGIGIPRAHLPRLFERFYRVDKSRSRKQGGTGLGLAIVKHIVQAHGGYVNVESVLNQGSVFEIRLPRKPA</sequence>
<keyword evidence="13" id="KW-1133">Transmembrane helix</keyword>
<evidence type="ECO:0000256" key="6">
    <source>
        <dbReference type="ARBA" id="ARBA00022679"/>
    </source>
</evidence>
<evidence type="ECO:0000256" key="10">
    <source>
        <dbReference type="ARBA" id="ARBA00023012"/>
    </source>
</evidence>
<dbReference type="InterPro" id="IPR003660">
    <property type="entry name" value="HAMP_dom"/>
</dbReference>
<dbReference type="SMART" id="SM00388">
    <property type="entry name" value="HisKA"/>
    <property type="match status" value="1"/>
</dbReference>
<dbReference type="GO" id="GO:0004721">
    <property type="term" value="F:phosphoprotein phosphatase activity"/>
    <property type="evidence" value="ECO:0007669"/>
    <property type="project" value="TreeGrafter"/>
</dbReference>
<comment type="caution">
    <text evidence="17">The sequence shown here is derived from an EMBL/GenBank/DDBJ whole genome shotgun (WGS) entry which is preliminary data.</text>
</comment>
<feature type="transmembrane region" description="Helical" evidence="13">
    <location>
        <begin position="12"/>
        <end position="32"/>
    </location>
</feature>
<dbReference type="Pfam" id="PF00672">
    <property type="entry name" value="HAMP"/>
    <property type="match status" value="1"/>
</dbReference>
<keyword evidence="11 13" id="KW-0472">Membrane</keyword>
<dbReference type="SUPFAM" id="SSF47384">
    <property type="entry name" value="Homodimeric domain of signal transducing histidine kinase"/>
    <property type="match status" value="1"/>
</dbReference>
<keyword evidence="10" id="KW-0902">Two-component regulatory system</keyword>
<evidence type="ECO:0000313" key="18">
    <source>
        <dbReference type="Proteomes" id="UP000288096"/>
    </source>
</evidence>
<dbReference type="CDD" id="cd00082">
    <property type="entry name" value="HisKA"/>
    <property type="match status" value="1"/>
</dbReference>
<gene>
    <name evidence="17" type="ORF">DENIS_2442</name>
</gene>
<keyword evidence="13" id="KW-0812">Transmembrane</keyword>
<keyword evidence="6" id="KW-0808">Transferase</keyword>
<dbReference type="CDD" id="cd00130">
    <property type="entry name" value="PAS"/>
    <property type="match status" value="1"/>
</dbReference>
<evidence type="ECO:0000256" key="1">
    <source>
        <dbReference type="ARBA" id="ARBA00000085"/>
    </source>
</evidence>
<dbReference type="PROSITE" id="PS50112">
    <property type="entry name" value="PAS"/>
    <property type="match status" value="1"/>
</dbReference>
<evidence type="ECO:0000313" key="17">
    <source>
        <dbReference type="EMBL" id="GBC61480.1"/>
    </source>
</evidence>
<keyword evidence="5" id="KW-0597">Phosphoprotein</keyword>
<evidence type="ECO:0000256" key="5">
    <source>
        <dbReference type="ARBA" id="ARBA00022553"/>
    </source>
</evidence>
<evidence type="ECO:0000259" key="15">
    <source>
        <dbReference type="PROSITE" id="PS50112"/>
    </source>
</evidence>
<dbReference type="InterPro" id="IPR035965">
    <property type="entry name" value="PAS-like_dom_sf"/>
</dbReference>
<feature type="domain" description="HAMP" evidence="16">
    <location>
        <begin position="193"/>
        <end position="245"/>
    </location>
</feature>
<dbReference type="GO" id="GO:0005886">
    <property type="term" value="C:plasma membrane"/>
    <property type="evidence" value="ECO:0007669"/>
    <property type="project" value="UniProtKB-SubCell"/>
</dbReference>
<dbReference type="PANTHER" id="PTHR45453:SF1">
    <property type="entry name" value="PHOSPHATE REGULON SENSOR PROTEIN PHOR"/>
    <property type="match status" value="1"/>
</dbReference>
<accession>A0A401FWY3</accession>
<dbReference type="SMART" id="SM00304">
    <property type="entry name" value="HAMP"/>
    <property type="match status" value="1"/>
</dbReference>
<dbReference type="Gene3D" id="1.10.287.130">
    <property type="match status" value="1"/>
</dbReference>
<evidence type="ECO:0000256" key="2">
    <source>
        <dbReference type="ARBA" id="ARBA00004236"/>
    </source>
</evidence>
<dbReference type="InterPro" id="IPR003661">
    <property type="entry name" value="HisK_dim/P_dom"/>
</dbReference>
<name>A0A401FWY3_9BACT</name>
<dbReference type="InterPro" id="IPR000014">
    <property type="entry name" value="PAS"/>
</dbReference>
<reference evidence="18" key="2">
    <citation type="submission" date="2019-01" db="EMBL/GenBank/DDBJ databases">
        <title>Genome sequence of Desulfonema ishimotonii strain Tokyo 01.</title>
        <authorList>
            <person name="Fukui M."/>
        </authorList>
    </citation>
    <scope>NUCLEOTIDE SEQUENCE [LARGE SCALE GENOMIC DNA]</scope>
    <source>
        <strain evidence="18">Tokyo 01</strain>
    </source>
</reference>
<evidence type="ECO:0000256" key="13">
    <source>
        <dbReference type="SAM" id="Phobius"/>
    </source>
</evidence>
<keyword evidence="18" id="KW-1185">Reference proteome</keyword>
<dbReference type="InterPro" id="IPR003594">
    <property type="entry name" value="HATPase_dom"/>
</dbReference>
<evidence type="ECO:0000256" key="4">
    <source>
        <dbReference type="ARBA" id="ARBA00022475"/>
    </source>
</evidence>
<dbReference type="Gene3D" id="6.10.340.10">
    <property type="match status" value="1"/>
</dbReference>
<dbReference type="FunFam" id="3.30.565.10:FF:000006">
    <property type="entry name" value="Sensor histidine kinase WalK"/>
    <property type="match status" value="1"/>
</dbReference>
<dbReference type="SUPFAM" id="SSF158472">
    <property type="entry name" value="HAMP domain-like"/>
    <property type="match status" value="1"/>
</dbReference>
<dbReference type="InterPro" id="IPR005467">
    <property type="entry name" value="His_kinase_dom"/>
</dbReference>
<dbReference type="InterPro" id="IPR050351">
    <property type="entry name" value="BphY/WalK/GraS-like"/>
</dbReference>
<proteinExistence type="predicted"/>
<evidence type="ECO:0000259" key="16">
    <source>
        <dbReference type="PROSITE" id="PS50885"/>
    </source>
</evidence>
<dbReference type="SUPFAM" id="SSF55785">
    <property type="entry name" value="PYP-like sensor domain (PAS domain)"/>
    <property type="match status" value="1"/>
</dbReference>
<dbReference type="PROSITE" id="PS50885">
    <property type="entry name" value="HAMP"/>
    <property type="match status" value="1"/>
</dbReference>
<dbReference type="Proteomes" id="UP000288096">
    <property type="component" value="Unassembled WGS sequence"/>
</dbReference>
<dbReference type="GO" id="GO:0000155">
    <property type="term" value="F:phosphorelay sensor kinase activity"/>
    <property type="evidence" value="ECO:0007669"/>
    <property type="project" value="InterPro"/>
</dbReference>
<dbReference type="FunFam" id="1.10.287.130:FF:000008">
    <property type="entry name" value="Two-component sensor histidine kinase"/>
    <property type="match status" value="1"/>
</dbReference>
<dbReference type="Gene3D" id="3.30.565.10">
    <property type="entry name" value="Histidine kinase-like ATPase, C-terminal domain"/>
    <property type="match status" value="1"/>
</dbReference>
<dbReference type="InterPro" id="IPR036097">
    <property type="entry name" value="HisK_dim/P_sf"/>
</dbReference>
<evidence type="ECO:0000256" key="3">
    <source>
        <dbReference type="ARBA" id="ARBA00012438"/>
    </source>
</evidence>
<comment type="catalytic activity">
    <reaction evidence="1">
        <text>ATP + protein L-histidine = ADP + protein N-phospho-L-histidine.</text>
        <dbReference type="EC" id="2.7.13.3"/>
    </reaction>
</comment>
<keyword evidence="4" id="KW-1003">Cell membrane</keyword>
<dbReference type="SMART" id="SM00387">
    <property type="entry name" value="HATPase_c"/>
    <property type="match status" value="1"/>
</dbReference>
<dbReference type="PANTHER" id="PTHR45453">
    <property type="entry name" value="PHOSPHATE REGULON SENSOR PROTEIN PHOR"/>
    <property type="match status" value="1"/>
</dbReference>
<evidence type="ECO:0000256" key="11">
    <source>
        <dbReference type="ARBA" id="ARBA00023136"/>
    </source>
</evidence>
<keyword evidence="8 17" id="KW-0418">Kinase</keyword>
<dbReference type="OrthoDB" id="9813151at2"/>
<dbReference type="PRINTS" id="PR00344">
    <property type="entry name" value="BCTRLSENSOR"/>
</dbReference>
<keyword evidence="12" id="KW-0175">Coiled coil</keyword>
<evidence type="ECO:0000256" key="12">
    <source>
        <dbReference type="SAM" id="Coils"/>
    </source>
</evidence>
<dbReference type="InterPro" id="IPR004358">
    <property type="entry name" value="Sig_transdc_His_kin-like_C"/>
</dbReference>
<organism evidence="17 18">
    <name type="scientific">Desulfonema ishimotonii</name>
    <dbReference type="NCBI Taxonomy" id="45657"/>
    <lineage>
        <taxon>Bacteria</taxon>
        <taxon>Pseudomonadati</taxon>
        <taxon>Thermodesulfobacteriota</taxon>
        <taxon>Desulfobacteria</taxon>
        <taxon>Desulfobacterales</taxon>
        <taxon>Desulfococcaceae</taxon>
        <taxon>Desulfonema</taxon>
    </lineage>
</organism>
<dbReference type="SMART" id="SM00091">
    <property type="entry name" value="PAS"/>
    <property type="match status" value="1"/>
</dbReference>
<dbReference type="Pfam" id="PF02518">
    <property type="entry name" value="HATPase_c"/>
    <property type="match status" value="1"/>
</dbReference>
<keyword evidence="9" id="KW-0067">ATP-binding</keyword>
<comment type="subcellular location">
    <subcellularLocation>
        <location evidence="2">Cell membrane</location>
    </subcellularLocation>
</comment>
<dbReference type="InterPro" id="IPR013656">
    <property type="entry name" value="PAS_4"/>
</dbReference>
<feature type="coiled-coil region" evidence="12">
    <location>
        <begin position="230"/>
        <end position="264"/>
    </location>
</feature>
<keyword evidence="7" id="KW-0547">Nucleotide-binding</keyword>
<dbReference type="InterPro" id="IPR036890">
    <property type="entry name" value="HATPase_C_sf"/>
</dbReference>
<dbReference type="Pfam" id="PF08448">
    <property type="entry name" value="PAS_4"/>
    <property type="match status" value="1"/>
</dbReference>
<dbReference type="EC" id="2.7.13.3" evidence="3"/>
<dbReference type="NCBIfam" id="TIGR00229">
    <property type="entry name" value="sensory_box"/>
    <property type="match status" value="1"/>
</dbReference>
<dbReference type="CDD" id="cd06225">
    <property type="entry name" value="HAMP"/>
    <property type="match status" value="1"/>
</dbReference>
<dbReference type="GO" id="GO:0005524">
    <property type="term" value="F:ATP binding"/>
    <property type="evidence" value="ECO:0007669"/>
    <property type="project" value="UniProtKB-KW"/>
</dbReference>
<evidence type="ECO:0000259" key="14">
    <source>
        <dbReference type="PROSITE" id="PS50109"/>
    </source>
</evidence>
<dbReference type="RefSeq" id="WP_124328766.1">
    <property type="nucleotide sequence ID" value="NZ_BEXT01000001.1"/>
</dbReference>
<dbReference type="Gene3D" id="3.30.450.20">
    <property type="entry name" value="PAS domain"/>
    <property type="match status" value="1"/>
</dbReference>
<dbReference type="Pfam" id="PF00512">
    <property type="entry name" value="HisKA"/>
    <property type="match status" value="1"/>
</dbReference>
<dbReference type="CDD" id="cd00075">
    <property type="entry name" value="HATPase"/>
    <property type="match status" value="1"/>
</dbReference>
<evidence type="ECO:0000256" key="8">
    <source>
        <dbReference type="ARBA" id="ARBA00022777"/>
    </source>
</evidence>
<dbReference type="GO" id="GO:0016036">
    <property type="term" value="P:cellular response to phosphate starvation"/>
    <property type="evidence" value="ECO:0007669"/>
    <property type="project" value="TreeGrafter"/>
</dbReference>
<reference evidence="18" key="1">
    <citation type="submission" date="2017-11" db="EMBL/GenBank/DDBJ databases">
        <authorList>
            <person name="Watanabe M."/>
            <person name="Kojima H."/>
        </authorList>
    </citation>
    <scope>NUCLEOTIDE SEQUENCE [LARGE SCALE GENOMIC DNA]</scope>
    <source>
        <strain evidence="18">Tokyo 01</strain>
    </source>
</reference>
<feature type="transmembrane region" description="Helical" evidence="13">
    <location>
        <begin position="173"/>
        <end position="191"/>
    </location>
</feature>
<feature type="domain" description="PAS" evidence="15">
    <location>
        <begin position="250"/>
        <end position="321"/>
    </location>
</feature>
<evidence type="ECO:0000256" key="7">
    <source>
        <dbReference type="ARBA" id="ARBA00022741"/>
    </source>
</evidence>
<evidence type="ECO:0000256" key="9">
    <source>
        <dbReference type="ARBA" id="ARBA00022840"/>
    </source>
</evidence>
<dbReference type="PROSITE" id="PS50109">
    <property type="entry name" value="HIS_KIN"/>
    <property type="match status" value="1"/>
</dbReference>
<dbReference type="EMBL" id="BEXT01000001">
    <property type="protein sequence ID" value="GBC61480.1"/>
    <property type="molecule type" value="Genomic_DNA"/>
</dbReference>